<protein>
    <submittedName>
        <fullName evidence="1">PIG-L deacetylase family protein</fullName>
        <ecNumber evidence="1">3.5.1.-</ecNumber>
    </submittedName>
</protein>
<dbReference type="InterPro" id="IPR024078">
    <property type="entry name" value="LmbE-like_dom_sf"/>
</dbReference>
<dbReference type="GO" id="GO:0016787">
    <property type="term" value="F:hydrolase activity"/>
    <property type="evidence" value="ECO:0007669"/>
    <property type="project" value="UniProtKB-KW"/>
</dbReference>
<dbReference type="PANTHER" id="PTHR12993:SF11">
    <property type="entry name" value="N-ACETYLGLUCOSAMINYL-PHOSPHATIDYLINOSITOL DE-N-ACETYLASE"/>
    <property type="match status" value="1"/>
</dbReference>
<evidence type="ECO:0000313" key="2">
    <source>
        <dbReference type="Proteomes" id="UP001596099"/>
    </source>
</evidence>
<dbReference type="PANTHER" id="PTHR12993">
    <property type="entry name" value="N-ACETYLGLUCOSAMINYL-PHOSPHATIDYLINOSITOL DE-N-ACETYLASE-RELATED"/>
    <property type="match status" value="1"/>
</dbReference>
<dbReference type="SUPFAM" id="SSF102588">
    <property type="entry name" value="LmbE-like"/>
    <property type="match status" value="1"/>
</dbReference>
<dbReference type="Pfam" id="PF02585">
    <property type="entry name" value="PIG-L"/>
    <property type="match status" value="1"/>
</dbReference>
<dbReference type="RefSeq" id="WP_247418785.1">
    <property type="nucleotide sequence ID" value="NZ_JALLGW010000002.1"/>
</dbReference>
<evidence type="ECO:0000313" key="1">
    <source>
        <dbReference type="EMBL" id="MFC5970118.1"/>
    </source>
</evidence>
<reference evidence="1 2" key="1">
    <citation type="journal article" date="2019" name="Int. J. Syst. Evol. Microbiol.">
        <title>The Global Catalogue of Microorganisms (GCM) 10K type strain sequencing project: providing services to taxonomists for standard genome sequencing and annotation.</title>
        <authorList>
            <consortium name="The Broad Institute Genomics Platform"/>
            <consortium name="The Broad Institute Genome Sequencing Center for Infectious Disease"/>
            <person name="Wu L."/>
            <person name="Ma J."/>
        </authorList>
    </citation>
    <scope>NUCLEOTIDE SEQUENCE [LARGE SCALE GENOMIC DNA]</scope>
    <source>
        <strain evidence="1 2">CGMCC 1.12543</strain>
    </source>
</reference>
<keyword evidence="1" id="KW-0378">Hydrolase</keyword>
<dbReference type="EC" id="3.5.1.-" evidence="1"/>
<accession>A0ABD5RIC9</accession>
<sequence length="236" mass="25320">MDSDTHTGGAKQSGDDTVLCIGAHPDDEVLGAGGTLAAHAAQGDEVHVLVVTEGSTAQYDDPSMVEQKREEARACADRLGVGEVHFGDLPDMRLDDVPHVEVNAVVESVVERVEPTVVYTHARQEVNRDHRAVYDSTVVATRPGSGVERVLAYETPSSTDWVGGGADQFEPTLFVDVTDHLDAKVAAFAEYESETRAFPHPRSEESLRARARTRGAAAGVAAAEAFCLVREVRETP</sequence>
<dbReference type="InterPro" id="IPR003737">
    <property type="entry name" value="GlcNAc_PI_deacetylase-related"/>
</dbReference>
<dbReference type="EMBL" id="JBHSQH010000001">
    <property type="protein sequence ID" value="MFC5970118.1"/>
    <property type="molecule type" value="Genomic_DNA"/>
</dbReference>
<proteinExistence type="predicted"/>
<dbReference type="Gene3D" id="3.40.50.10320">
    <property type="entry name" value="LmbE-like"/>
    <property type="match status" value="1"/>
</dbReference>
<organism evidence="1 2">
    <name type="scientific">Halomarina salina</name>
    <dbReference type="NCBI Taxonomy" id="1872699"/>
    <lineage>
        <taxon>Archaea</taxon>
        <taxon>Methanobacteriati</taxon>
        <taxon>Methanobacteriota</taxon>
        <taxon>Stenosarchaea group</taxon>
        <taxon>Halobacteria</taxon>
        <taxon>Halobacteriales</taxon>
        <taxon>Natronomonadaceae</taxon>
        <taxon>Halomarina</taxon>
    </lineage>
</organism>
<gene>
    <name evidence="1" type="ORF">ACFPYI_02125</name>
</gene>
<comment type="caution">
    <text evidence="1">The sequence shown here is derived from an EMBL/GenBank/DDBJ whole genome shotgun (WGS) entry which is preliminary data.</text>
</comment>
<name>A0ABD5RIC9_9EURY</name>
<dbReference type="Proteomes" id="UP001596099">
    <property type="component" value="Unassembled WGS sequence"/>
</dbReference>
<keyword evidence="2" id="KW-1185">Reference proteome</keyword>
<dbReference type="AlphaFoldDB" id="A0ABD5RIC9"/>